<evidence type="ECO:0000313" key="3">
    <source>
        <dbReference type="Proteomes" id="UP000005324"/>
    </source>
</evidence>
<sequence>MDGQAALGLIALHSRALRALRSPQRSGGRGECRIKAARMSEAA</sequence>
<organism evidence="2 3">
    <name type="scientific">Pseudoroseomonas cervicalis ATCC 49957</name>
    <dbReference type="NCBI Taxonomy" id="525371"/>
    <lineage>
        <taxon>Bacteria</taxon>
        <taxon>Pseudomonadati</taxon>
        <taxon>Pseudomonadota</taxon>
        <taxon>Alphaproteobacteria</taxon>
        <taxon>Acetobacterales</taxon>
        <taxon>Roseomonadaceae</taxon>
        <taxon>Roseomonas</taxon>
    </lineage>
</organism>
<keyword evidence="3" id="KW-1185">Reference proteome</keyword>
<accession>D5RSM4</accession>
<evidence type="ECO:0000256" key="1">
    <source>
        <dbReference type="SAM" id="MobiDB-lite"/>
    </source>
</evidence>
<dbReference type="AlphaFoldDB" id="D5RSM4"/>
<evidence type="ECO:0000313" key="2">
    <source>
        <dbReference type="EMBL" id="EFH09704.1"/>
    </source>
</evidence>
<dbReference type="Proteomes" id="UP000005324">
    <property type="component" value="Unassembled WGS sequence"/>
</dbReference>
<dbReference type="EMBL" id="ADVL01000748">
    <property type="protein sequence ID" value="EFH09704.1"/>
    <property type="molecule type" value="Genomic_DNA"/>
</dbReference>
<reference evidence="2 3" key="1">
    <citation type="submission" date="2010-04" db="EMBL/GenBank/DDBJ databases">
        <authorList>
            <person name="Qin X."/>
            <person name="Bachman B."/>
            <person name="Battles P."/>
            <person name="Bell A."/>
            <person name="Bess C."/>
            <person name="Bickham C."/>
            <person name="Chaboub L."/>
            <person name="Chen D."/>
            <person name="Coyle M."/>
            <person name="Deiros D.R."/>
            <person name="Dinh H."/>
            <person name="Forbes L."/>
            <person name="Fowler G."/>
            <person name="Francisco L."/>
            <person name="Fu Q."/>
            <person name="Gubbala S."/>
            <person name="Hale W."/>
            <person name="Han Y."/>
            <person name="Hemphill L."/>
            <person name="Highlander S.K."/>
            <person name="Hirani K."/>
            <person name="Hogues M."/>
            <person name="Jackson L."/>
            <person name="Jakkamsetti A."/>
            <person name="Javaid M."/>
            <person name="Jiang H."/>
            <person name="Korchina V."/>
            <person name="Kovar C."/>
            <person name="Lara F."/>
            <person name="Lee S."/>
            <person name="Mata R."/>
            <person name="Mathew T."/>
            <person name="Moen C."/>
            <person name="Morales K."/>
            <person name="Munidasa M."/>
            <person name="Nazareth L."/>
            <person name="Ngo R."/>
            <person name="Nguyen L."/>
            <person name="Okwuonu G."/>
            <person name="Ongeri F."/>
            <person name="Patil S."/>
            <person name="Petrosino J."/>
            <person name="Pham C."/>
            <person name="Pham P."/>
            <person name="Pu L.-L."/>
            <person name="Puazo M."/>
            <person name="Raj R."/>
            <person name="Reid J."/>
            <person name="Rouhana J."/>
            <person name="Saada N."/>
            <person name="Shang Y."/>
            <person name="Simmons D."/>
            <person name="Thornton R."/>
            <person name="Warren J."/>
            <person name="Weissenberger G."/>
            <person name="Zhang J."/>
            <person name="Zhang L."/>
            <person name="Zhou C."/>
            <person name="Zhu D."/>
            <person name="Muzny D."/>
            <person name="Worley K."/>
            <person name="Gibbs R."/>
        </authorList>
    </citation>
    <scope>NUCLEOTIDE SEQUENCE [LARGE SCALE GENOMIC DNA]</scope>
    <source>
        <strain evidence="2 3">ATCC 49957</strain>
    </source>
</reference>
<feature type="region of interest" description="Disordered" evidence="1">
    <location>
        <begin position="21"/>
        <end position="43"/>
    </location>
</feature>
<name>D5RSM4_9PROT</name>
<comment type="caution">
    <text evidence="2">The sequence shown here is derived from an EMBL/GenBank/DDBJ whole genome shotgun (WGS) entry which is preliminary data.</text>
</comment>
<protein>
    <submittedName>
        <fullName evidence="2">Uncharacterized protein</fullName>
    </submittedName>
</protein>
<proteinExistence type="predicted"/>
<gene>
    <name evidence="2" type="ORF">HMPREF0731_4086</name>
</gene>
<dbReference type="HOGENOM" id="CLU_3238982_0_0_5"/>